<dbReference type="InterPro" id="IPR001611">
    <property type="entry name" value="Leu-rich_rpt"/>
</dbReference>
<dbReference type="PRINTS" id="PR00019">
    <property type="entry name" value="LEURICHRPT"/>
</dbReference>
<accession>A0A448Z3H3</accession>
<dbReference type="SMART" id="SM00369">
    <property type="entry name" value="LRR_TYP"/>
    <property type="match status" value="2"/>
</dbReference>
<dbReference type="SUPFAM" id="SSF52075">
    <property type="entry name" value="Outer arm dynein light chain 1"/>
    <property type="match status" value="1"/>
</dbReference>
<evidence type="ECO:0000313" key="3">
    <source>
        <dbReference type="EMBL" id="VEU36578.1"/>
    </source>
</evidence>
<dbReference type="InterPro" id="IPR032675">
    <property type="entry name" value="LRR_dom_sf"/>
</dbReference>
<evidence type="ECO:0000313" key="4">
    <source>
        <dbReference type="Proteomes" id="UP000291116"/>
    </source>
</evidence>
<evidence type="ECO:0000256" key="2">
    <source>
        <dbReference type="ARBA" id="ARBA00022737"/>
    </source>
</evidence>
<dbReference type="EMBL" id="CAACVS010000094">
    <property type="protein sequence ID" value="VEU36578.1"/>
    <property type="molecule type" value="Genomic_DNA"/>
</dbReference>
<dbReference type="AlphaFoldDB" id="A0A448Z3H3"/>
<keyword evidence="1" id="KW-0433">Leucine-rich repeat</keyword>
<dbReference type="InterPro" id="IPR003591">
    <property type="entry name" value="Leu-rich_rpt_typical-subtyp"/>
</dbReference>
<keyword evidence="4" id="KW-1185">Reference proteome</keyword>
<dbReference type="OrthoDB" id="1394818at2759"/>
<sequence length="66" mass="7481">MLLGLLELEELNLSGNKLAKVNISANTKIMTKLRRLDLSSNELTSFPTDLNRFKALKYVDIKCNNI</sequence>
<evidence type="ECO:0000256" key="1">
    <source>
        <dbReference type="ARBA" id="ARBA00022614"/>
    </source>
</evidence>
<gene>
    <name evidence="3" type="ORF">PSNMU_V1.4_AUG-EV-PASAV3_0033400</name>
</gene>
<reference evidence="3 4" key="1">
    <citation type="submission" date="2019-01" db="EMBL/GenBank/DDBJ databases">
        <authorList>
            <person name="Ferrante I. M."/>
        </authorList>
    </citation>
    <scope>NUCLEOTIDE SEQUENCE [LARGE SCALE GENOMIC DNA]</scope>
    <source>
        <strain evidence="3 4">B856</strain>
    </source>
</reference>
<name>A0A448Z3H3_9STRA</name>
<organism evidence="3 4">
    <name type="scientific">Pseudo-nitzschia multistriata</name>
    <dbReference type="NCBI Taxonomy" id="183589"/>
    <lineage>
        <taxon>Eukaryota</taxon>
        <taxon>Sar</taxon>
        <taxon>Stramenopiles</taxon>
        <taxon>Ochrophyta</taxon>
        <taxon>Bacillariophyta</taxon>
        <taxon>Bacillariophyceae</taxon>
        <taxon>Bacillariophycidae</taxon>
        <taxon>Bacillariales</taxon>
        <taxon>Bacillariaceae</taxon>
        <taxon>Pseudo-nitzschia</taxon>
    </lineage>
</organism>
<protein>
    <submittedName>
        <fullName evidence="3">Uncharacterized protein</fullName>
    </submittedName>
</protein>
<dbReference type="Pfam" id="PF13855">
    <property type="entry name" value="LRR_8"/>
    <property type="match status" value="1"/>
</dbReference>
<proteinExistence type="predicted"/>
<keyword evidence="2" id="KW-0677">Repeat</keyword>
<dbReference type="Proteomes" id="UP000291116">
    <property type="component" value="Unassembled WGS sequence"/>
</dbReference>
<dbReference type="Gene3D" id="3.80.10.10">
    <property type="entry name" value="Ribonuclease Inhibitor"/>
    <property type="match status" value="1"/>
</dbReference>
<dbReference type="PROSITE" id="PS51450">
    <property type="entry name" value="LRR"/>
    <property type="match status" value="2"/>
</dbReference>